<dbReference type="InterPro" id="IPR014720">
    <property type="entry name" value="dsRBD_dom"/>
</dbReference>
<dbReference type="AlphaFoldDB" id="A0A9W8P1J4"/>
<dbReference type="EMBL" id="JANVFU010000006">
    <property type="protein sequence ID" value="KAJ3745117.1"/>
    <property type="molecule type" value="Genomic_DNA"/>
</dbReference>
<feature type="region of interest" description="Disordered" evidence="3">
    <location>
        <begin position="163"/>
        <end position="209"/>
    </location>
</feature>
<protein>
    <submittedName>
        <fullName evidence="6">Uncharacterized protein</fullName>
    </submittedName>
</protein>
<dbReference type="InterPro" id="IPR036389">
    <property type="entry name" value="RNase_III_sf"/>
</dbReference>
<evidence type="ECO:0000259" key="5">
    <source>
        <dbReference type="PROSITE" id="PS50142"/>
    </source>
</evidence>
<dbReference type="SUPFAM" id="SSF54768">
    <property type="entry name" value="dsRNA-binding domain-like"/>
    <property type="match status" value="1"/>
</dbReference>
<keyword evidence="1 2" id="KW-0694">RNA-binding</keyword>
<name>A0A9W8P1J4_9AGAR</name>
<evidence type="ECO:0000256" key="2">
    <source>
        <dbReference type="PROSITE-ProRule" id="PRU00266"/>
    </source>
</evidence>
<dbReference type="SUPFAM" id="SSF69065">
    <property type="entry name" value="RNase III domain-like"/>
    <property type="match status" value="1"/>
</dbReference>
<evidence type="ECO:0000256" key="1">
    <source>
        <dbReference type="ARBA" id="ARBA00022884"/>
    </source>
</evidence>
<feature type="compositionally biased region" description="Pro residues" evidence="3">
    <location>
        <begin position="190"/>
        <end position="200"/>
    </location>
</feature>
<accession>A0A9W8P1J4</accession>
<evidence type="ECO:0000256" key="3">
    <source>
        <dbReference type="SAM" id="MobiDB-lite"/>
    </source>
</evidence>
<dbReference type="Proteomes" id="UP001142393">
    <property type="component" value="Unassembled WGS sequence"/>
</dbReference>
<gene>
    <name evidence="6" type="ORF">DFH05DRAFT_1120635</name>
</gene>
<proteinExistence type="predicted"/>
<dbReference type="GO" id="GO:0004525">
    <property type="term" value="F:ribonuclease III activity"/>
    <property type="evidence" value="ECO:0007669"/>
    <property type="project" value="InterPro"/>
</dbReference>
<dbReference type="GO" id="GO:0006396">
    <property type="term" value="P:RNA processing"/>
    <property type="evidence" value="ECO:0007669"/>
    <property type="project" value="InterPro"/>
</dbReference>
<keyword evidence="7" id="KW-1185">Reference proteome</keyword>
<dbReference type="Gene3D" id="1.10.1520.10">
    <property type="entry name" value="Ribonuclease III domain"/>
    <property type="match status" value="1"/>
</dbReference>
<dbReference type="Pfam" id="PF00035">
    <property type="entry name" value="dsrm"/>
    <property type="match status" value="1"/>
</dbReference>
<sequence>MLTKTVTVIAMNDTPLPAFPAIGGDDATDLTLAIYAPRSSGADLPGRYRSDRLAELGSQALNLTVTQYLFSKQPPLDAEKIEEERESILEEDTILAWLDLYPTVKQRYLARYPNPNRKEMCLFFLSYVGAIFVSSGMSTHPILANWIGDLILKKDIRISIISGDEPSSSAHNSPPPVYISGSSHSLTTPPLTPANSPPSSPSSAGPSPLTRDKTLLLVNQIARQKGVDIQYIDERKGGLDHVPEWVVHCLMDGLEKGCGRGSNKRIAKIQAAREAYVAMGWND</sequence>
<dbReference type="InterPro" id="IPR000999">
    <property type="entry name" value="RNase_III_dom"/>
</dbReference>
<dbReference type="PROSITE" id="PS50142">
    <property type="entry name" value="RNASE_3_2"/>
    <property type="match status" value="1"/>
</dbReference>
<dbReference type="SMART" id="SM00358">
    <property type="entry name" value="DSRM"/>
    <property type="match status" value="1"/>
</dbReference>
<dbReference type="Gene3D" id="3.30.160.20">
    <property type="match status" value="1"/>
</dbReference>
<dbReference type="GO" id="GO:0003723">
    <property type="term" value="F:RNA binding"/>
    <property type="evidence" value="ECO:0007669"/>
    <property type="project" value="UniProtKB-UniRule"/>
</dbReference>
<comment type="caution">
    <text evidence="6">The sequence shown here is derived from an EMBL/GenBank/DDBJ whole genome shotgun (WGS) entry which is preliminary data.</text>
</comment>
<reference evidence="6 7" key="1">
    <citation type="journal article" date="2023" name="Proc. Natl. Acad. Sci. U.S.A.">
        <title>A global phylogenomic analysis of the shiitake genus Lentinula.</title>
        <authorList>
            <person name="Sierra-Patev S."/>
            <person name="Min B."/>
            <person name="Naranjo-Ortiz M."/>
            <person name="Looney B."/>
            <person name="Konkel Z."/>
            <person name="Slot J.C."/>
            <person name="Sakamoto Y."/>
            <person name="Steenwyk J.L."/>
            <person name="Rokas A."/>
            <person name="Carro J."/>
            <person name="Camarero S."/>
            <person name="Ferreira P."/>
            <person name="Molpeceres G."/>
            <person name="Ruiz-Duenas F.J."/>
            <person name="Serrano A."/>
            <person name="Henrissat B."/>
            <person name="Drula E."/>
            <person name="Hughes K.W."/>
            <person name="Mata J.L."/>
            <person name="Ishikawa N.K."/>
            <person name="Vargas-Isla R."/>
            <person name="Ushijima S."/>
            <person name="Smith C.A."/>
            <person name="Donoghue J."/>
            <person name="Ahrendt S."/>
            <person name="Andreopoulos W."/>
            <person name="He G."/>
            <person name="LaButti K."/>
            <person name="Lipzen A."/>
            <person name="Ng V."/>
            <person name="Riley R."/>
            <person name="Sandor L."/>
            <person name="Barry K."/>
            <person name="Martinez A.T."/>
            <person name="Xiao Y."/>
            <person name="Gibbons J.G."/>
            <person name="Terashima K."/>
            <person name="Grigoriev I.V."/>
            <person name="Hibbett D."/>
        </authorList>
    </citation>
    <scope>NUCLEOTIDE SEQUENCE [LARGE SCALE GENOMIC DNA]</scope>
    <source>
        <strain evidence="6 7">TFB7810</strain>
    </source>
</reference>
<dbReference type="PROSITE" id="PS50137">
    <property type="entry name" value="DS_RBD"/>
    <property type="match status" value="1"/>
</dbReference>
<organism evidence="6 7">
    <name type="scientific">Lentinula detonsa</name>
    <dbReference type="NCBI Taxonomy" id="2804962"/>
    <lineage>
        <taxon>Eukaryota</taxon>
        <taxon>Fungi</taxon>
        <taxon>Dikarya</taxon>
        <taxon>Basidiomycota</taxon>
        <taxon>Agaricomycotina</taxon>
        <taxon>Agaricomycetes</taxon>
        <taxon>Agaricomycetidae</taxon>
        <taxon>Agaricales</taxon>
        <taxon>Marasmiineae</taxon>
        <taxon>Omphalotaceae</taxon>
        <taxon>Lentinula</taxon>
    </lineage>
</organism>
<feature type="domain" description="RNase III" evidence="5">
    <location>
        <begin position="51"/>
        <end position="136"/>
    </location>
</feature>
<evidence type="ECO:0000313" key="6">
    <source>
        <dbReference type="EMBL" id="KAJ3745117.1"/>
    </source>
</evidence>
<feature type="domain" description="DRBM" evidence="4">
    <location>
        <begin position="213"/>
        <end position="281"/>
    </location>
</feature>
<evidence type="ECO:0000259" key="4">
    <source>
        <dbReference type="PROSITE" id="PS50137"/>
    </source>
</evidence>
<evidence type="ECO:0000313" key="7">
    <source>
        <dbReference type="Proteomes" id="UP001142393"/>
    </source>
</evidence>